<dbReference type="EMBL" id="JBHSDU010000003">
    <property type="protein sequence ID" value="MFC4310333.1"/>
    <property type="molecule type" value="Genomic_DNA"/>
</dbReference>
<dbReference type="PANTHER" id="PTHR32347:SF14">
    <property type="entry name" value="EFFLUX SYSTEM COMPONENT YKNX-RELATED"/>
    <property type="match status" value="1"/>
</dbReference>
<organism evidence="9 10">
    <name type="scientific">Steroidobacter flavus</name>
    <dbReference type="NCBI Taxonomy" id="1842136"/>
    <lineage>
        <taxon>Bacteria</taxon>
        <taxon>Pseudomonadati</taxon>
        <taxon>Pseudomonadota</taxon>
        <taxon>Gammaproteobacteria</taxon>
        <taxon>Steroidobacterales</taxon>
        <taxon>Steroidobacteraceae</taxon>
        <taxon>Steroidobacter</taxon>
    </lineage>
</organism>
<comment type="similarity">
    <text evidence="2">Belongs to the membrane fusion protein (MFP) (TC 8.A.1) family.</text>
</comment>
<dbReference type="Pfam" id="PF25990">
    <property type="entry name" value="Beta-barrel_YknX"/>
    <property type="match status" value="1"/>
</dbReference>
<keyword evidence="5" id="KW-0472">Membrane</keyword>
<keyword evidence="3" id="KW-0175">Coiled coil</keyword>
<evidence type="ECO:0000256" key="1">
    <source>
        <dbReference type="ARBA" id="ARBA00004196"/>
    </source>
</evidence>
<evidence type="ECO:0000256" key="5">
    <source>
        <dbReference type="SAM" id="Phobius"/>
    </source>
</evidence>
<feature type="domain" description="YknX-like beta-barrel" evidence="8">
    <location>
        <begin position="248"/>
        <end position="337"/>
    </location>
</feature>
<dbReference type="Gene3D" id="2.40.50.100">
    <property type="match status" value="1"/>
</dbReference>
<evidence type="ECO:0000259" key="6">
    <source>
        <dbReference type="Pfam" id="PF25876"/>
    </source>
</evidence>
<dbReference type="InterPro" id="IPR006143">
    <property type="entry name" value="RND_pump_MFP"/>
</dbReference>
<evidence type="ECO:0000313" key="10">
    <source>
        <dbReference type="Proteomes" id="UP001595904"/>
    </source>
</evidence>
<keyword evidence="5" id="KW-1133">Transmembrane helix</keyword>
<feature type="region of interest" description="Disordered" evidence="4">
    <location>
        <begin position="427"/>
        <end position="457"/>
    </location>
</feature>
<dbReference type="Proteomes" id="UP001595904">
    <property type="component" value="Unassembled WGS sequence"/>
</dbReference>
<protein>
    <submittedName>
        <fullName evidence="9">Efflux RND transporter periplasmic adaptor subunit</fullName>
    </submittedName>
</protein>
<name>A0ABV8SRU4_9GAMM</name>
<proteinExistence type="inferred from homology"/>
<keyword evidence="10" id="KW-1185">Reference proteome</keyword>
<dbReference type="NCBIfam" id="TIGR01730">
    <property type="entry name" value="RND_mfp"/>
    <property type="match status" value="1"/>
</dbReference>
<dbReference type="Pfam" id="PF25917">
    <property type="entry name" value="BSH_RND"/>
    <property type="match status" value="1"/>
</dbReference>
<feature type="transmembrane region" description="Helical" evidence="5">
    <location>
        <begin position="27"/>
        <end position="45"/>
    </location>
</feature>
<evidence type="ECO:0000259" key="7">
    <source>
        <dbReference type="Pfam" id="PF25917"/>
    </source>
</evidence>
<dbReference type="PANTHER" id="PTHR32347">
    <property type="entry name" value="EFFLUX SYSTEM COMPONENT YKNX-RELATED"/>
    <property type="match status" value="1"/>
</dbReference>
<dbReference type="InterPro" id="IPR058624">
    <property type="entry name" value="MdtA-like_HH"/>
</dbReference>
<dbReference type="InterPro" id="IPR050465">
    <property type="entry name" value="UPF0194_transport"/>
</dbReference>
<dbReference type="InterPro" id="IPR058636">
    <property type="entry name" value="Beta-barrel_YknX"/>
</dbReference>
<sequence length="481" mass="50729">MDTETTNSTDLSRTLREGLESSPWQRYLKWAAIVIVILAAGYFTFGRGDSKEITYTTQDVVKGDLTVTVTATGNLEPRNQVEIGSELSGTVSKVNVDVNDEVKAGQVLAALDTTRLKAQVLQQESSLASAEARVLQADAGAKEARANFARLQKVRELSGNKLPSQQDMDVAEAAVARADGELAAAKAAVAQSRASLETVRTDLGKTELRSPINGVILVRSVEPGQTVAASLQAPVLFIMAEDLKKMELHVSVDEADVGSVQVGQEASFTVDAYPNRRFSAHITQVHFASSNTKATSSSSSSSQASATSTGVVTYETVLEVDNPELLLRPGMTATAEIVTTNIDDAVLVPNAALRFSPEAANASGPQAGGGPLSAIMPRMRFGGPRQQQKGTGRRLGRAYILENGKPALVMFRAGATDGRMTQVLPFERPPNAPEGGGAPRMGGGNGNAPPGVDPEEMKKAFERKLEPGTKVVTDSSGAPTP</sequence>
<feature type="domain" description="Multidrug resistance protein MdtA-like barrel-sandwich hybrid" evidence="7">
    <location>
        <begin position="79"/>
        <end position="237"/>
    </location>
</feature>
<accession>A0ABV8SRU4</accession>
<dbReference type="InterPro" id="IPR058625">
    <property type="entry name" value="MdtA-like_BSH"/>
</dbReference>
<dbReference type="Gene3D" id="1.10.287.470">
    <property type="entry name" value="Helix hairpin bin"/>
    <property type="match status" value="1"/>
</dbReference>
<feature type="compositionally biased region" description="Gly residues" evidence="4">
    <location>
        <begin position="434"/>
        <end position="446"/>
    </location>
</feature>
<dbReference type="SUPFAM" id="SSF111369">
    <property type="entry name" value="HlyD-like secretion proteins"/>
    <property type="match status" value="1"/>
</dbReference>
<feature type="domain" description="Multidrug resistance protein MdtA-like alpha-helical hairpin" evidence="6">
    <location>
        <begin position="127"/>
        <end position="196"/>
    </location>
</feature>
<keyword evidence="5" id="KW-0812">Transmembrane</keyword>
<dbReference type="RefSeq" id="WP_380597739.1">
    <property type="nucleotide sequence ID" value="NZ_JBHSDU010000003.1"/>
</dbReference>
<evidence type="ECO:0000256" key="3">
    <source>
        <dbReference type="ARBA" id="ARBA00023054"/>
    </source>
</evidence>
<evidence type="ECO:0000256" key="4">
    <source>
        <dbReference type="SAM" id="MobiDB-lite"/>
    </source>
</evidence>
<gene>
    <name evidence="9" type="ORF">ACFPN2_14665</name>
</gene>
<evidence type="ECO:0000313" key="9">
    <source>
        <dbReference type="EMBL" id="MFC4310333.1"/>
    </source>
</evidence>
<dbReference type="Gene3D" id="2.40.30.170">
    <property type="match status" value="1"/>
</dbReference>
<comment type="caution">
    <text evidence="9">The sequence shown here is derived from an EMBL/GenBank/DDBJ whole genome shotgun (WGS) entry which is preliminary data.</text>
</comment>
<evidence type="ECO:0000256" key="2">
    <source>
        <dbReference type="ARBA" id="ARBA00009477"/>
    </source>
</evidence>
<comment type="subcellular location">
    <subcellularLocation>
        <location evidence="1">Cell envelope</location>
    </subcellularLocation>
</comment>
<reference evidence="10" key="1">
    <citation type="journal article" date="2019" name="Int. J. Syst. Evol. Microbiol.">
        <title>The Global Catalogue of Microorganisms (GCM) 10K type strain sequencing project: providing services to taxonomists for standard genome sequencing and annotation.</title>
        <authorList>
            <consortium name="The Broad Institute Genomics Platform"/>
            <consortium name="The Broad Institute Genome Sequencing Center for Infectious Disease"/>
            <person name="Wu L."/>
            <person name="Ma J."/>
        </authorList>
    </citation>
    <scope>NUCLEOTIDE SEQUENCE [LARGE SCALE GENOMIC DNA]</scope>
    <source>
        <strain evidence="10">CGMCC 1.10759</strain>
    </source>
</reference>
<dbReference type="Pfam" id="PF25876">
    <property type="entry name" value="HH_MFP_RND"/>
    <property type="match status" value="1"/>
</dbReference>
<evidence type="ECO:0000259" key="8">
    <source>
        <dbReference type="Pfam" id="PF25990"/>
    </source>
</evidence>